<protein>
    <submittedName>
        <fullName evidence="8">DHA2 family methylenomycin A resistance protein-like MFS transporter</fullName>
    </submittedName>
</protein>
<evidence type="ECO:0000256" key="3">
    <source>
        <dbReference type="ARBA" id="ARBA00022692"/>
    </source>
</evidence>
<dbReference type="Proteomes" id="UP000521748">
    <property type="component" value="Unassembled WGS sequence"/>
</dbReference>
<dbReference type="CDD" id="cd17321">
    <property type="entry name" value="MFS_MMR_MDR_like"/>
    <property type="match status" value="1"/>
</dbReference>
<feature type="transmembrane region" description="Helical" evidence="6">
    <location>
        <begin position="407"/>
        <end position="423"/>
    </location>
</feature>
<dbReference type="InterPro" id="IPR036259">
    <property type="entry name" value="MFS_trans_sf"/>
</dbReference>
<reference evidence="8 9" key="1">
    <citation type="submission" date="2020-07" db="EMBL/GenBank/DDBJ databases">
        <title>Sequencing the genomes of 1000 actinobacteria strains.</title>
        <authorList>
            <person name="Klenk H.-P."/>
        </authorList>
    </citation>
    <scope>NUCLEOTIDE SEQUENCE [LARGE SCALE GENOMIC DNA]</scope>
    <source>
        <strain evidence="8 9">DSM 102047</strain>
    </source>
</reference>
<feature type="transmembrane region" description="Helical" evidence="6">
    <location>
        <begin position="208"/>
        <end position="227"/>
    </location>
</feature>
<evidence type="ECO:0000256" key="4">
    <source>
        <dbReference type="ARBA" id="ARBA00022989"/>
    </source>
</evidence>
<dbReference type="GO" id="GO:0022857">
    <property type="term" value="F:transmembrane transporter activity"/>
    <property type="evidence" value="ECO:0007669"/>
    <property type="project" value="InterPro"/>
</dbReference>
<keyword evidence="2" id="KW-0813">Transport</keyword>
<dbReference type="PANTHER" id="PTHR42718:SF9">
    <property type="entry name" value="MAJOR FACILITATOR SUPERFAMILY MULTIDRUG TRANSPORTER MFSC"/>
    <property type="match status" value="1"/>
</dbReference>
<organism evidence="8 9">
    <name type="scientific">Psychromicrobium silvestre</name>
    <dbReference type="NCBI Taxonomy" id="1645614"/>
    <lineage>
        <taxon>Bacteria</taxon>
        <taxon>Bacillati</taxon>
        <taxon>Actinomycetota</taxon>
        <taxon>Actinomycetes</taxon>
        <taxon>Micrococcales</taxon>
        <taxon>Micrococcaceae</taxon>
        <taxon>Psychromicrobium</taxon>
    </lineage>
</organism>
<dbReference type="InterPro" id="IPR020846">
    <property type="entry name" value="MFS_dom"/>
</dbReference>
<dbReference type="EMBL" id="JACBYQ010000001">
    <property type="protein sequence ID" value="NYE94663.1"/>
    <property type="molecule type" value="Genomic_DNA"/>
</dbReference>
<feature type="transmembrane region" description="Helical" evidence="6">
    <location>
        <begin position="336"/>
        <end position="357"/>
    </location>
</feature>
<feature type="transmembrane region" description="Helical" evidence="6">
    <location>
        <begin position="112"/>
        <end position="134"/>
    </location>
</feature>
<comment type="subcellular location">
    <subcellularLocation>
        <location evidence="1">Cell membrane</location>
        <topology evidence="1">Multi-pass membrane protein</topology>
    </subcellularLocation>
</comment>
<gene>
    <name evidence="8" type="ORF">FHU41_000884</name>
</gene>
<dbReference type="PANTHER" id="PTHR42718">
    <property type="entry name" value="MAJOR FACILITATOR SUPERFAMILY MULTIDRUG TRANSPORTER MFSC"/>
    <property type="match status" value="1"/>
</dbReference>
<evidence type="ECO:0000313" key="8">
    <source>
        <dbReference type="EMBL" id="NYE94663.1"/>
    </source>
</evidence>
<feature type="transmembrane region" description="Helical" evidence="6">
    <location>
        <begin position="233"/>
        <end position="251"/>
    </location>
</feature>
<evidence type="ECO:0000256" key="2">
    <source>
        <dbReference type="ARBA" id="ARBA00022448"/>
    </source>
</evidence>
<dbReference type="RefSeq" id="WP_179388397.1">
    <property type="nucleotide sequence ID" value="NZ_JACBYQ010000001.1"/>
</dbReference>
<feature type="transmembrane region" description="Helical" evidence="6">
    <location>
        <begin position="56"/>
        <end position="75"/>
    </location>
</feature>
<dbReference type="Gene3D" id="1.20.1720.10">
    <property type="entry name" value="Multidrug resistance protein D"/>
    <property type="match status" value="1"/>
</dbReference>
<feature type="transmembrane region" description="Helical" evidence="6">
    <location>
        <begin position="87"/>
        <end position="106"/>
    </location>
</feature>
<feature type="transmembrane region" description="Helical" evidence="6">
    <location>
        <begin position="429"/>
        <end position="451"/>
    </location>
</feature>
<evidence type="ECO:0000313" key="9">
    <source>
        <dbReference type="Proteomes" id="UP000521748"/>
    </source>
</evidence>
<proteinExistence type="predicted"/>
<dbReference type="Pfam" id="PF07690">
    <property type="entry name" value="MFS_1"/>
    <property type="match status" value="1"/>
</dbReference>
<dbReference type="InterPro" id="IPR011701">
    <property type="entry name" value="MFS"/>
</dbReference>
<comment type="caution">
    <text evidence="8">The sequence shown here is derived from an EMBL/GenBank/DDBJ whole genome shotgun (WGS) entry which is preliminary data.</text>
</comment>
<feature type="transmembrane region" description="Helical" evidence="6">
    <location>
        <begin position="363"/>
        <end position="387"/>
    </location>
</feature>
<dbReference type="Gene3D" id="1.20.1250.20">
    <property type="entry name" value="MFS general substrate transporter like domains"/>
    <property type="match status" value="1"/>
</dbReference>
<name>A0A7Y9LS91_9MICC</name>
<keyword evidence="5 6" id="KW-0472">Membrane</keyword>
<evidence type="ECO:0000259" key="7">
    <source>
        <dbReference type="PROSITE" id="PS50850"/>
    </source>
</evidence>
<feature type="domain" description="Major facilitator superfamily (MFS) profile" evidence="7">
    <location>
        <begin position="21"/>
        <end position="456"/>
    </location>
</feature>
<evidence type="ECO:0000256" key="6">
    <source>
        <dbReference type="SAM" id="Phobius"/>
    </source>
</evidence>
<feature type="transmembrane region" description="Helical" evidence="6">
    <location>
        <begin position="271"/>
        <end position="296"/>
    </location>
</feature>
<evidence type="ECO:0000256" key="5">
    <source>
        <dbReference type="ARBA" id="ARBA00023136"/>
    </source>
</evidence>
<feature type="transmembrane region" description="Helical" evidence="6">
    <location>
        <begin position="146"/>
        <end position="170"/>
    </location>
</feature>
<accession>A0A7Y9LS91</accession>
<sequence>MQTAVPVLQKPFFSSRQRWMALVALSLAFALIQLDASIVTIALGSIRSDLGGDVSAMQWVIDGYTVPLAAFMLTAGSLGDRIGHRKLCLSGLLLFALASVLCALAPEFGWLIAGRVFQGIGAAVLLPSSVALVSQLFPAPAARARALGVWGGVASVGFAAGPLLGGLLLSNFSWQAIFWLNLPVTLLIGLAIRLLAAESPPQSRRLDLAGALLGVLTLATLTAGIIETGHGEPLLYLCLLLVAVVLGFFFFRLERRPGAMLPLNIFSAPSFSWAIGVGFLFNCCLYGTLLSVTLVLQSVLGLTGMASGLAVFPLAVVVCFGAPASGFLAARFGPRVPMMLGFGSGVVGSLTVLFAGLGNSIPLLMVGMGILGLCSFAMPAMTSVALYSAPEEHRGLASGVLNTSRQMGGAIGIAVLGAVLGSHPGSTAVLAPLMAIVAGCFILGLVCTFFATVSRETAQHRVTVR</sequence>
<dbReference type="GO" id="GO:0005886">
    <property type="term" value="C:plasma membrane"/>
    <property type="evidence" value="ECO:0007669"/>
    <property type="project" value="UniProtKB-SubCell"/>
</dbReference>
<feature type="transmembrane region" description="Helical" evidence="6">
    <location>
        <begin position="21"/>
        <end position="44"/>
    </location>
</feature>
<feature type="transmembrane region" description="Helical" evidence="6">
    <location>
        <begin position="308"/>
        <end position="329"/>
    </location>
</feature>
<keyword evidence="9" id="KW-1185">Reference proteome</keyword>
<dbReference type="PROSITE" id="PS50850">
    <property type="entry name" value="MFS"/>
    <property type="match status" value="1"/>
</dbReference>
<keyword evidence="3 6" id="KW-0812">Transmembrane</keyword>
<feature type="transmembrane region" description="Helical" evidence="6">
    <location>
        <begin position="176"/>
        <end position="196"/>
    </location>
</feature>
<dbReference type="AlphaFoldDB" id="A0A7Y9LS91"/>
<keyword evidence="4 6" id="KW-1133">Transmembrane helix</keyword>
<evidence type="ECO:0000256" key="1">
    <source>
        <dbReference type="ARBA" id="ARBA00004651"/>
    </source>
</evidence>
<dbReference type="SUPFAM" id="SSF103473">
    <property type="entry name" value="MFS general substrate transporter"/>
    <property type="match status" value="1"/>
</dbReference>